<name>A0ABU4UM69_9PSEU</name>
<dbReference type="InterPro" id="IPR050982">
    <property type="entry name" value="Auxin_biosynth/cation_transpt"/>
</dbReference>
<dbReference type="SUPFAM" id="SSF51905">
    <property type="entry name" value="FAD/NAD(P)-binding domain"/>
    <property type="match status" value="2"/>
</dbReference>
<reference evidence="2 3" key="2">
    <citation type="submission" date="2023-11" db="EMBL/GenBank/DDBJ databases">
        <authorList>
            <person name="Lara A.C."/>
            <person name="Chronakova A."/>
        </authorList>
    </citation>
    <scope>NUCLEOTIDE SEQUENCE [LARGE SCALE GENOMIC DNA]</scope>
    <source>
        <strain evidence="2 3">BCCO 10_0061</strain>
    </source>
</reference>
<reference evidence="2 3" key="1">
    <citation type="submission" date="2023-11" db="EMBL/GenBank/DDBJ databases">
        <title>Lentzea sokolovensis, sp. nov., Lentzea kristufkii, sp. nov., and Lentzea miocenensis, sp. nov., rare actinobacteria from Sokolov Coal Basin, Miocene lacustrine sediment, Czech Republic.</title>
        <authorList>
            <person name="Lara A."/>
            <person name="Kotroba L."/>
            <person name="Nouioui I."/>
            <person name="Neumann-Schaal M."/>
            <person name="Mast Y."/>
            <person name="Chronakova A."/>
        </authorList>
    </citation>
    <scope>NUCLEOTIDE SEQUENCE [LARGE SCALE GENOMIC DNA]</scope>
    <source>
        <strain evidence="2 3">BCCO 10_0061</strain>
    </source>
</reference>
<dbReference type="EMBL" id="JAXAVU010000001">
    <property type="protein sequence ID" value="MDX8140594.1"/>
    <property type="molecule type" value="Genomic_DNA"/>
</dbReference>
<dbReference type="RefSeq" id="WP_319972950.1">
    <property type="nucleotide sequence ID" value="NZ_JAXAVU010000001.1"/>
</dbReference>
<protein>
    <submittedName>
        <fullName evidence="2">NAD(P)-binding domain-containing protein</fullName>
    </submittedName>
</protein>
<dbReference type="Proteomes" id="UP001285352">
    <property type="component" value="Unassembled WGS sequence"/>
</dbReference>
<dbReference type="Pfam" id="PF13738">
    <property type="entry name" value="Pyr_redox_3"/>
    <property type="match status" value="1"/>
</dbReference>
<evidence type="ECO:0000313" key="3">
    <source>
        <dbReference type="Proteomes" id="UP001285352"/>
    </source>
</evidence>
<comment type="caution">
    <text evidence="2">The sequence shown here is derived from an EMBL/GenBank/DDBJ whole genome shotgun (WGS) entry which is preliminary data.</text>
</comment>
<accession>A0ABU4UM69</accession>
<dbReference type="PRINTS" id="PR00469">
    <property type="entry name" value="PNDRDTASEII"/>
</dbReference>
<proteinExistence type="predicted"/>
<dbReference type="Gene3D" id="3.50.50.60">
    <property type="entry name" value="FAD/NAD(P)-binding domain"/>
    <property type="match status" value="1"/>
</dbReference>
<dbReference type="PANTHER" id="PTHR43539:SF78">
    <property type="entry name" value="FLAVIN-CONTAINING MONOOXYGENASE"/>
    <property type="match status" value="1"/>
</dbReference>
<dbReference type="PANTHER" id="PTHR43539">
    <property type="entry name" value="FLAVIN-BINDING MONOOXYGENASE-LIKE PROTEIN (AFU_ORTHOLOGUE AFUA_4G09220)"/>
    <property type="match status" value="1"/>
</dbReference>
<gene>
    <name evidence="2" type="ORF">SK854_00605</name>
</gene>
<sequence length="353" mass="38887">MNSHDAIVIGAGQSGLAAAHALVAQGLRPLVLEAGDEPVGSWPHYYDSLTLFSPARYSALPGMPFGGDPERYPHRDEVVDYLRAYAAQLDTGIRTGQRVAEVVRDNGFRVTTTDGTSFTTPIVIAATGGFGNPHRPAVPGLDDFPGTVLHAAQYRSPEPFHDQRVVVVGAGNSAVQIAAELAEHTHVTLATRKPVKFSAQRPFGRDLHFWLDRTRLDHLPIGPWLPDGFTTPVLDTGIYRAALDQNRPERRQMFTALEDSKVIWPDEQRDHVDALILATGYRPDLPYLRALGTEHDRGVSRHHPGLGFVGVEWQRSLSSATLRGVGRDATQVVRRLLITDARRSGRHARLCFR</sequence>
<keyword evidence="3" id="KW-1185">Reference proteome</keyword>
<dbReference type="InterPro" id="IPR036188">
    <property type="entry name" value="FAD/NAD-bd_sf"/>
</dbReference>
<dbReference type="PRINTS" id="PR00368">
    <property type="entry name" value="FADPNR"/>
</dbReference>
<keyword evidence="1" id="KW-0560">Oxidoreductase</keyword>
<evidence type="ECO:0000313" key="2">
    <source>
        <dbReference type="EMBL" id="MDX8140594.1"/>
    </source>
</evidence>
<organism evidence="2 3">
    <name type="scientific">Lentzea sokolovensis</name>
    <dbReference type="NCBI Taxonomy" id="3095429"/>
    <lineage>
        <taxon>Bacteria</taxon>
        <taxon>Bacillati</taxon>
        <taxon>Actinomycetota</taxon>
        <taxon>Actinomycetes</taxon>
        <taxon>Pseudonocardiales</taxon>
        <taxon>Pseudonocardiaceae</taxon>
        <taxon>Lentzea</taxon>
    </lineage>
</organism>
<evidence type="ECO:0000256" key="1">
    <source>
        <dbReference type="ARBA" id="ARBA00023002"/>
    </source>
</evidence>